<evidence type="ECO:0000256" key="2">
    <source>
        <dbReference type="ARBA" id="ARBA00022747"/>
    </source>
</evidence>
<organism evidence="5 6">
    <name type="scientific">Candidatus Komeilibacteria bacterium RIFCSPLOWO2_02_FULL_48_11</name>
    <dbReference type="NCBI Taxonomy" id="1798553"/>
    <lineage>
        <taxon>Bacteria</taxon>
        <taxon>Candidatus Komeiliibacteriota</taxon>
    </lineage>
</organism>
<keyword evidence="3" id="KW-0238">DNA-binding</keyword>
<sequence length="318" mass="36845">MRLVPLHKLFDIKYGNGFELINLEQCGKNDLNAVNFVSRTEKNNGISAFVKRIDEIEPNQAYTITVAVGGSVLATFLQPQQYYTGFHVLILAPKNKMDKIELLFYAMCIRANKYKYNYGRQANKTLKDILVPVQMPQEYNDIDLEKINTLKIDSVLNRDDFELKTNDWKKFSLNDLFKITGSRTTPVLELEEYGMGKYPYVTTQATDNGVGGFYDFYTEEGNILTVDSAVLGYCSYQSEKFSASDHVEKLIPKFQMNKYIAMFLVTILNLERYRYNYGRKCSQTRMEQIKIRLPAENGRPNFNFMENFIKSLQYSKSI</sequence>
<feature type="domain" description="Type I restriction modification DNA specificity" evidence="4">
    <location>
        <begin position="167"/>
        <end position="311"/>
    </location>
</feature>
<comment type="caution">
    <text evidence="5">The sequence shown here is derived from an EMBL/GenBank/DDBJ whole genome shotgun (WGS) entry which is preliminary data.</text>
</comment>
<gene>
    <name evidence="5" type="ORF">A3H70_03370</name>
</gene>
<dbReference type="Gene3D" id="3.90.220.20">
    <property type="entry name" value="DNA methylase specificity domains"/>
    <property type="match status" value="2"/>
</dbReference>
<evidence type="ECO:0000313" key="5">
    <source>
        <dbReference type="EMBL" id="OGY92254.1"/>
    </source>
</evidence>
<keyword evidence="2" id="KW-0680">Restriction system</keyword>
<evidence type="ECO:0000256" key="3">
    <source>
        <dbReference type="ARBA" id="ARBA00023125"/>
    </source>
</evidence>
<evidence type="ECO:0000256" key="1">
    <source>
        <dbReference type="ARBA" id="ARBA00010923"/>
    </source>
</evidence>
<protein>
    <recommendedName>
        <fullName evidence="4">Type I restriction modification DNA specificity domain-containing protein</fullName>
    </recommendedName>
</protein>
<proteinExistence type="inferred from homology"/>
<reference evidence="5 6" key="1">
    <citation type="journal article" date="2016" name="Nat. Commun.">
        <title>Thousands of microbial genomes shed light on interconnected biogeochemical processes in an aquifer system.</title>
        <authorList>
            <person name="Anantharaman K."/>
            <person name="Brown C.T."/>
            <person name="Hug L.A."/>
            <person name="Sharon I."/>
            <person name="Castelle C.J."/>
            <person name="Probst A.J."/>
            <person name="Thomas B.C."/>
            <person name="Singh A."/>
            <person name="Wilkins M.J."/>
            <person name="Karaoz U."/>
            <person name="Brodie E.L."/>
            <person name="Williams K.H."/>
            <person name="Hubbard S.S."/>
            <person name="Banfield J.F."/>
        </authorList>
    </citation>
    <scope>NUCLEOTIDE SEQUENCE [LARGE SCALE GENOMIC DNA]</scope>
</reference>
<evidence type="ECO:0000259" key="4">
    <source>
        <dbReference type="Pfam" id="PF01420"/>
    </source>
</evidence>
<dbReference type="Pfam" id="PF01420">
    <property type="entry name" value="Methylase_S"/>
    <property type="match status" value="2"/>
</dbReference>
<name>A0A1G2BST9_9BACT</name>
<dbReference type="EMBL" id="MHKO01000025">
    <property type="protein sequence ID" value="OGY92254.1"/>
    <property type="molecule type" value="Genomic_DNA"/>
</dbReference>
<dbReference type="GO" id="GO:0009307">
    <property type="term" value="P:DNA restriction-modification system"/>
    <property type="evidence" value="ECO:0007669"/>
    <property type="project" value="UniProtKB-KW"/>
</dbReference>
<feature type="domain" description="Type I restriction modification DNA specificity" evidence="4">
    <location>
        <begin position="28"/>
        <end position="129"/>
    </location>
</feature>
<dbReference type="SUPFAM" id="SSF116734">
    <property type="entry name" value="DNA methylase specificity domain"/>
    <property type="match status" value="1"/>
</dbReference>
<accession>A0A1G2BST9</accession>
<dbReference type="GO" id="GO:0003677">
    <property type="term" value="F:DNA binding"/>
    <property type="evidence" value="ECO:0007669"/>
    <property type="project" value="UniProtKB-KW"/>
</dbReference>
<dbReference type="InterPro" id="IPR044946">
    <property type="entry name" value="Restrct_endonuc_typeI_TRD_sf"/>
</dbReference>
<dbReference type="Proteomes" id="UP000178109">
    <property type="component" value="Unassembled WGS sequence"/>
</dbReference>
<comment type="similarity">
    <text evidence="1">Belongs to the type-I restriction system S methylase family.</text>
</comment>
<dbReference type="InterPro" id="IPR000055">
    <property type="entry name" value="Restrct_endonuc_typeI_TRD"/>
</dbReference>
<evidence type="ECO:0000313" key="6">
    <source>
        <dbReference type="Proteomes" id="UP000178109"/>
    </source>
</evidence>
<dbReference type="AlphaFoldDB" id="A0A1G2BST9"/>
<dbReference type="STRING" id="1798553.A3H70_03370"/>